<dbReference type="Pfam" id="PF00293">
    <property type="entry name" value="NUDIX"/>
    <property type="match status" value="1"/>
</dbReference>
<protein>
    <submittedName>
        <fullName evidence="5">Putative DHNTP pyrophosphohydrolase</fullName>
        <ecNumber evidence="5">3.6.1.-</ecNumber>
    </submittedName>
</protein>
<dbReference type="PROSITE" id="PS00893">
    <property type="entry name" value="NUDIX_BOX"/>
    <property type="match status" value="1"/>
</dbReference>
<dbReference type="PRINTS" id="PR00502">
    <property type="entry name" value="NUDIXFAMILY"/>
</dbReference>
<organism evidence="5 6">
    <name type="scientific">Pandoraea terrae</name>
    <dbReference type="NCBI Taxonomy" id="1537710"/>
    <lineage>
        <taxon>Bacteria</taxon>
        <taxon>Pseudomonadati</taxon>
        <taxon>Pseudomonadota</taxon>
        <taxon>Betaproteobacteria</taxon>
        <taxon>Burkholderiales</taxon>
        <taxon>Burkholderiaceae</taxon>
        <taxon>Pandoraea</taxon>
    </lineage>
</organism>
<name>A0A5E4SYI2_9BURK</name>
<feature type="domain" description="Nudix hydrolase" evidence="4">
    <location>
        <begin position="1"/>
        <end position="123"/>
    </location>
</feature>
<keyword evidence="2 3" id="KW-0378">Hydrolase</keyword>
<dbReference type="EC" id="3.6.1.-" evidence="5"/>
<evidence type="ECO:0000313" key="5">
    <source>
        <dbReference type="EMBL" id="VVD79823.1"/>
    </source>
</evidence>
<evidence type="ECO:0000256" key="3">
    <source>
        <dbReference type="RuleBase" id="RU003476"/>
    </source>
</evidence>
<evidence type="ECO:0000256" key="2">
    <source>
        <dbReference type="ARBA" id="ARBA00022801"/>
    </source>
</evidence>
<evidence type="ECO:0000256" key="1">
    <source>
        <dbReference type="ARBA" id="ARBA00001946"/>
    </source>
</evidence>
<dbReference type="InterPro" id="IPR020476">
    <property type="entry name" value="Nudix_hydrolase"/>
</dbReference>
<dbReference type="GO" id="GO:0016787">
    <property type="term" value="F:hydrolase activity"/>
    <property type="evidence" value="ECO:0007669"/>
    <property type="project" value="UniProtKB-KW"/>
</dbReference>
<gene>
    <name evidence="5" type="primary">folQ</name>
    <name evidence="5" type="ORF">PTE30175_01002</name>
</gene>
<dbReference type="AlphaFoldDB" id="A0A5E4SYI2"/>
<dbReference type="InterPro" id="IPR015797">
    <property type="entry name" value="NUDIX_hydrolase-like_dom_sf"/>
</dbReference>
<dbReference type="InterPro" id="IPR000086">
    <property type="entry name" value="NUDIX_hydrolase_dom"/>
</dbReference>
<dbReference type="PANTHER" id="PTHR43736">
    <property type="entry name" value="ADP-RIBOSE PYROPHOSPHATASE"/>
    <property type="match status" value="1"/>
</dbReference>
<dbReference type="PANTHER" id="PTHR43736:SF1">
    <property type="entry name" value="DIHYDRONEOPTERIN TRIPHOSPHATE DIPHOSPHATASE"/>
    <property type="match status" value="1"/>
</dbReference>
<dbReference type="SUPFAM" id="SSF55811">
    <property type="entry name" value="Nudix"/>
    <property type="match status" value="1"/>
</dbReference>
<dbReference type="Gene3D" id="3.90.79.10">
    <property type="entry name" value="Nucleoside Triphosphate Pyrophosphohydrolase"/>
    <property type="match status" value="1"/>
</dbReference>
<evidence type="ECO:0000259" key="4">
    <source>
        <dbReference type="PROSITE" id="PS51462"/>
    </source>
</evidence>
<dbReference type="Proteomes" id="UP000414233">
    <property type="component" value="Unassembled WGS sequence"/>
</dbReference>
<comment type="cofactor">
    <cofactor evidence="1">
        <name>Mg(2+)</name>
        <dbReference type="ChEBI" id="CHEBI:18420"/>
    </cofactor>
</comment>
<reference evidence="5 6" key="1">
    <citation type="submission" date="2019-08" db="EMBL/GenBank/DDBJ databases">
        <authorList>
            <person name="Peeters C."/>
        </authorList>
    </citation>
    <scope>NUCLEOTIDE SEQUENCE [LARGE SCALE GENOMIC DNA]</scope>
    <source>
        <strain evidence="5 6">LMG 30175</strain>
    </source>
</reference>
<dbReference type="OrthoDB" id="5511555at2"/>
<evidence type="ECO:0000313" key="6">
    <source>
        <dbReference type="Proteomes" id="UP000414233"/>
    </source>
</evidence>
<dbReference type="InterPro" id="IPR020084">
    <property type="entry name" value="NUDIX_hydrolase_CS"/>
</dbReference>
<sequence>MLMIFHPYLKIWLQPGGHIDAGETPGQAAQREVREETGVHTEVHPWHARHLMPLDIDIHPIAENPHKQEPAHYHYDFRYRLRVNDIPNPGQGEGLKVGWKALDEIDEPWLQDLIAKLEHQGLLLA</sequence>
<accession>A0A5E4SYI2</accession>
<dbReference type="PROSITE" id="PS51462">
    <property type="entry name" value="NUDIX"/>
    <property type="match status" value="1"/>
</dbReference>
<dbReference type="EMBL" id="CABPRZ010000003">
    <property type="protein sequence ID" value="VVD79823.1"/>
    <property type="molecule type" value="Genomic_DNA"/>
</dbReference>
<proteinExistence type="inferred from homology"/>
<keyword evidence="6" id="KW-1185">Reference proteome</keyword>
<dbReference type="CDD" id="cd03674">
    <property type="entry name" value="NUDIX_Hydrolase"/>
    <property type="match status" value="1"/>
</dbReference>
<comment type="similarity">
    <text evidence="3">Belongs to the Nudix hydrolase family.</text>
</comment>